<dbReference type="InterPro" id="IPR001633">
    <property type="entry name" value="EAL_dom"/>
</dbReference>
<dbReference type="InterPro" id="IPR000253">
    <property type="entry name" value="FHA_dom"/>
</dbReference>
<proteinExistence type="predicted"/>
<protein>
    <submittedName>
        <fullName evidence="3">EAL domain-containing protein</fullName>
    </submittedName>
</protein>
<comment type="caution">
    <text evidence="3">The sequence shown here is derived from an EMBL/GenBank/DDBJ whole genome shotgun (WGS) entry which is preliminary data.</text>
</comment>
<dbReference type="EMBL" id="JAAWWK010000001">
    <property type="protein sequence ID" value="NKI16263.1"/>
    <property type="molecule type" value="Genomic_DNA"/>
</dbReference>
<evidence type="ECO:0000313" key="4">
    <source>
        <dbReference type="Proteomes" id="UP000765845"/>
    </source>
</evidence>
<gene>
    <name evidence="3" type="ORF">HCU74_02405</name>
</gene>
<sequence length="364" mass="40283">MGIRYFLESAQRLEGIASRIELPTFPVSIGRHHDSGIAIASAKMSRNHASIELIGEQLILRDLNSTNGTFVNHQRVSEPTPIKERDILHFANIEFRLRTMETVDDDTDGSYTSFESGELSNEFSLHSQDLLDMIEFNMVLGFKQPIVRGDGSLYAYELLGRGDHPSLDTSPYEIFRLAADINKEVELSEALRAKGFAESEAAGLTVPLFFNTHPLETKDPQRLLQNLETLRSRHPSLNLVFEVHEAAVTNHTVMREINAGLAAMGIGLAYDDFGAGQARLLELIEVPPQILKFDIGLISGVDDTSSPKSRMLSSLNNLVKDMGITTLAEGVETAGEAAACIDMGIDLYQGYHFGRPEAIDPRRR</sequence>
<feature type="domain" description="FHA" evidence="1">
    <location>
        <begin position="27"/>
        <end position="76"/>
    </location>
</feature>
<name>A0ABX1GCP3_9GAMM</name>
<dbReference type="Gene3D" id="2.60.200.20">
    <property type="match status" value="1"/>
</dbReference>
<dbReference type="RefSeq" id="WP_168448791.1">
    <property type="nucleotide sequence ID" value="NZ_JAAWWK010000001.1"/>
</dbReference>
<dbReference type="CDD" id="cd01948">
    <property type="entry name" value="EAL"/>
    <property type="match status" value="1"/>
</dbReference>
<dbReference type="InterPro" id="IPR050706">
    <property type="entry name" value="Cyclic-di-GMP_PDE-like"/>
</dbReference>
<dbReference type="Proteomes" id="UP000765845">
    <property type="component" value="Unassembled WGS sequence"/>
</dbReference>
<dbReference type="PANTHER" id="PTHR33121">
    <property type="entry name" value="CYCLIC DI-GMP PHOSPHODIESTERASE PDEF"/>
    <property type="match status" value="1"/>
</dbReference>
<dbReference type="SMART" id="SM00052">
    <property type="entry name" value="EAL"/>
    <property type="match status" value="1"/>
</dbReference>
<dbReference type="InterPro" id="IPR008984">
    <property type="entry name" value="SMAD_FHA_dom_sf"/>
</dbReference>
<dbReference type="InterPro" id="IPR035919">
    <property type="entry name" value="EAL_sf"/>
</dbReference>
<dbReference type="SMART" id="SM00240">
    <property type="entry name" value="FHA"/>
    <property type="match status" value="1"/>
</dbReference>
<evidence type="ECO:0000259" key="1">
    <source>
        <dbReference type="PROSITE" id="PS50006"/>
    </source>
</evidence>
<dbReference type="PROSITE" id="PS50006">
    <property type="entry name" value="FHA_DOMAIN"/>
    <property type="match status" value="1"/>
</dbReference>
<dbReference type="Pfam" id="PF00563">
    <property type="entry name" value="EAL"/>
    <property type="match status" value="1"/>
</dbReference>
<evidence type="ECO:0000313" key="3">
    <source>
        <dbReference type="EMBL" id="NKI16263.1"/>
    </source>
</evidence>
<dbReference type="CDD" id="cd00060">
    <property type="entry name" value="FHA"/>
    <property type="match status" value="1"/>
</dbReference>
<dbReference type="SUPFAM" id="SSF49879">
    <property type="entry name" value="SMAD/FHA domain"/>
    <property type="match status" value="1"/>
</dbReference>
<keyword evidence="4" id="KW-1185">Reference proteome</keyword>
<dbReference type="SUPFAM" id="SSF141868">
    <property type="entry name" value="EAL domain-like"/>
    <property type="match status" value="1"/>
</dbReference>
<feature type="domain" description="EAL" evidence="2">
    <location>
        <begin position="123"/>
        <end position="364"/>
    </location>
</feature>
<accession>A0ABX1GCP3</accession>
<dbReference type="Pfam" id="PF00498">
    <property type="entry name" value="FHA"/>
    <property type="match status" value="1"/>
</dbReference>
<dbReference type="PROSITE" id="PS50883">
    <property type="entry name" value="EAL"/>
    <property type="match status" value="1"/>
</dbReference>
<dbReference type="Gene3D" id="3.20.20.450">
    <property type="entry name" value="EAL domain"/>
    <property type="match status" value="1"/>
</dbReference>
<dbReference type="PANTHER" id="PTHR33121:SF76">
    <property type="entry name" value="SIGNALING PROTEIN"/>
    <property type="match status" value="1"/>
</dbReference>
<reference evidence="3 4" key="1">
    <citation type="submission" date="2020-04" db="EMBL/GenBank/DDBJ databases">
        <authorList>
            <person name="Yoon J."/>
        </authorList>
    </citation>
    <scope>NUCLEOTIDE SEQUENCE [LARGE SCALE GENOMIC DNA]</scope>
    <source>
        <strain evidence="3 4">KMU-166</strain>
    </source>
</reference>
<evidence type="ECO:0000259" key="2">
    <source>
        <dbReference type="PROSITE" id="PS50883"/>
    </source>
</evidence>
<organism evidence="3 4">
    <name type="scientific">Spongiibacter thalassae</name>
    <dbReference type="NCBI Taxonomy" id="2721624"/>
    <lineage>
        <taxon>Bacteria</taxon>
        <taxon>Pseudomonadati</taxon>
        <taxon>Pseudomonadota</taxon>
        <taxon>Gammaproteobacteria</taxon>
        <taxon>Cellvibrionales</taxon>
        <taxon>Spongiibacteraceae</taxon>
        <taxon>Spongiibacter</taxon>
    </lineage>
</organism>